<dbReference type="RefSeq" id="WP_163065466.1">
    <property type="nucleotide sequence ID" value="NZ_CP048649.1"/>
</dbReference>
<dbReference type="EMBL" id="CP048649">
    <property type="protein sequence ID" value="QIB68603.1"/>
    <property type="molecule type" value="Genomic_DNA"/>
</dbReference>
<protein>
    <submittedName>
        <fullName evidence="1">Uncharacterized protein</fullName>
    </submittedName>
</protein>
<keyword evidence="2" id="KW-1185">Reference proteome</keyword>
<dbReference type="KEGG" id="abut:Ami103574_04375"/>
<evidence type="ECO:0000313" key="1">
    <source>
        <dbReference type="EMBL" id="QIB68603.1"/>
    </source>
</evidence>
<proteinExistence type="predicted"/>
<dbReference type="Proteomes" id="UP000466848">
    <property type="component" value="Chromosome"/>
</dbReference>
<sequence>MTKQDLENLYQLTGEIQDIERQLSKLEEKGSKDYVGDTVRDYRSGQGIPITIRGYPERTYRRQRNLSRKYQAMVQAEKTKQRVVDNFKFEQVTYCKGLAGR</sequence>
<accession>A0A858BRR9</accession>
<gene>
    <name evidence="1" type="ORF">Ami103574_04375</name>
</gene>
<evidence type="ECO:0000313" key="2">
    <source>
        <dbReference type="Proteomes" id="UP000466848"/>
    </source>
</evidence>
<dbReference type="AlphaFoldDB" id="A0A858BRR9"/>
<organism evidence="1 2">
    <name type="scientific">Aminipila butyrica</name>
    <dbReference type="NCBI Taxonomy" id="433296"/>
    <lineage>
        <taxon>Bacteria</taxon>
        <taxon>Bacillati</taxon>
        <taxon>Bacillota</taxon>
        <taxon>Clostridia</taxon>
        <taxon>Peptostreptococcales</taxon>
        <taxon>Anaerovoracaceae</taxon>
        <taxon>Aminipila</taxon>
    </lineage>
</organism>
<name>A0A858BRR9_9FIRM</name>
<reference evidence="1 2" key="1">
    <citation type="submission" date="2020-02" db="EMBL/GenBank/DDBJ databases">
        <authorList>
            <person name="Kim Y.B."/>
            <person name="Roh S.W."/>
        </authorList>
    </citation>
    <scope>NUCLEOTIDE SEQUENCE [LARGE SCALE GENOMIC DNA]</scope>
    <source>
        <strain evidence="1 2">DSM 103574</strain>
    </source>
</reference>